<keyword evidence="4 5" id="KW-0472">Membrane</keyword>
<evidence type="ECO:0000256" key="1">
    <source>
        <dbReference type="ARBA" id="ARBA00004141"/>
    </source>
</evidence>
<dbReference type="GO" id="GO:0016020">
    <property type="term" value="C:membrane"/>
    <property type="evidence" value="ECO:0007669"/>
    <property type="project" value="UniProtKB-SubCell"/>
</dbReference>
<dbReference type="InterPro" id="IPR037185">
    <property type="entry name" value="EmrE-like"/>
</dbReference>
<feature type="transmembrane region" description="Helical" evidence="5">
    <location>
        <begin position="340"/>
        <end position="359"/>
    </location>
</feature>
<dbReference type="RefSeq" id="XP_010928064.2">
    <property type="nucleotide sequence ID" value="XM_010929762.3"/>
</dbReference>
<dbReference type="GeneID" id="105049950"/>
<evidence type="ECO:0000313" key="7">
    <source>
        <dbReference type="Proteomes" id="UP000504607"/>
    </source>
</evidence>
<dbReference type="InterPro" id="IPR004853">
    <property type="entry name" value="Sugar_P_trans_dom"/>
</dbReference>
<feature type="transmembrane region" description="Helical" evidence="5">
    <location>
        <begin position="166"/>
        <end position="186"/>
    </location>
</feature>
<feature type="transmembrane region" description="Helical" evidence="5">
    <location>
        <begin position="218"/>
        <end position="237"/>
    </location>
</feature>
<feature type="transmembrane region" description="Helical" evidence="5">
    <location>
        <begin position="288"/>
        <end position="309"/>
    </location>
</feature>
<proteinExistence type="predicted"/>
<gene>
    <name evidence="8" type="primary">LOC105049950</name>
</gene>
<evidence type="ECO:0000256" key="3">
    <source>
        <dbReference type="ARBA" id="ARBA00022989"/>
    </source>
</evidence>
<dbReference type="Proteomes" id="UP000504607">
    <property type="component" value="Chromosome 8"/>
</dbReference>
<keyword evidence="2 5" id="KW-0812">Transmembrane</keyword>
<feature type="transmembrane region" description="Helical" evidence="5">
    <location>
        <begin position="71"/>
        <end position="90"/>
    </location>
</feature>
<comment type="subcellular location">
    <subcellularLocation>
        <location evidence="1">Membrane</location>
        <topology evidence="1">Multi-pass membrane protein</topology>
    </subcellularLocation>
</comment>
<evidence type="ECO:0000256" key="5">
    <source>
        <dbReference type="SAM" id="Phobius"/>
    </source>
</evidence>
<name>A0A6I9RKF2_ELAGV</name>
<dbReference type="KEGG" id="egu:105049950"/>
<dbReference type="PANTHER" id="PTHR11132">
    <property type="entry name" value="SOLUTE CARRIER FAMILY 35"/>
    <property type="match status" value="1"/>
</dbReference>
<feature type="transmembrane region" description="Helical" evidence="5">
    <location>
        <begin position="249"/>
        <end position="268"/>
    </location>
</feature>
<feature type="transmembrane region" description="Helical" evidence="5">
    <location>
        <begin position="316"/>
        <end position="334"/>
    </location>
</feature>
<feature type="domain" description="Sugar phosphate transporter" evidence="6">
    <location>
        <begin position="79"/>
        <end position="356"/>
    </location>
</feature>
<dbReference type="Pfam" id="PF03151">
    <property type="entry name" value="TPT"/>
    <property type="match status" value="1"/>
</dbReference>
<evidence type="ECO:0000256" key="2">
    <source>
        <dbReference type="ARBA" id="ARBA00022692"/>
    </source>
</evidence>
<dbReference type="OrthoDB" id="5547497at2759"/>
<keyword evidence="7" id="KW-1185">Reference proteome</keyword>
<sequence length="426" mass="46301">MLPVTKFKTHQSYDGSKGSKFFHGKTKMILCGIRVSLSWLPAPGRVLEQLRSSLHSDFHTFEGAKCQQRRFCGPVVAMTFNFTVAVGIIMANKVVMGKVGFNFPVALSLIHYATAWCLMAIFNALSLLPAAPPSKSTPYSSLFILGAVISLSTALANISLKHNSVGFYQMAKIAVTPTIVLAEFMLFRKKVSFRKVITLALVSLGVAVATVTDLEFNFFGACIALAWIVPSSVNKILWSNMQQKGKWTALALMWKTTPITIFFFMVLMPLLDPPGILSFTWNLNNTTAIIISALFGFLLQWSGALALGATSALSHVVLGQFKTCVIMLAGYLFFNSDPGAISLCGAVTALCGMSVYTYLNLQGSKESGRASKLHLSKQNTFAPKPETDFDGTTSKQPLLKQSSISLKLKTIADSKTTDVRMAVDSV</sequence>
<dbReference type="InterPro" id="IPR050186">
    <property type="entry name" value="TPT_transporter"/>
</dbReference>
<evidence type="ECO:0000313" key="8">
    <source>
        <dbReference type="RefSeq" id="XP_010928064.2"/>
    </source>
</evidence>
<feature type="transmembrane region" description="Helical" evidence="5">
    <location>
        <begin position="142"/>
        <end position="160"/>
    </location>
</feature>
<feature type="transmembrane region" description="Helical" evidence="5">
    <location>
        <begin position="193"/>
        <end position="212"/>
    </location>
</feature>
<dbReference type="SUPFAM" id="SSF103481">
    <property type="entry name" value="Multidrug resistance efflux transporter EmrE"/>
    <property type="match status" value="1"/>
</dbReference>
<reference evidence="8" key="1">
    <citation type="submission" date="2025-08" db="UniProtKB">
        <authorList>
            <consortium name="RefSeq"/>
        </authorList>
    </citation>
    <scope>IDENTIFICATION</scope>
</reference>
<organism evidence="7 8">
    <name type="scientific">Elaeis guineensis var. tenera</name>
    <name type="common">Oil palm</name>
    <dbReference type="NCBI Taxonomy" id="51953"/>
    <lineage>
        <taxon>Eukaryota</taxon>
        <taxon>Viridiplantae</taxon>
        <taxon>Streptophyta</taxon>
        <taxon>Embryophyta</taxon>
        <taxon>Tracheophyta</taxon>
        <taxon>Spermatophyta</taxon>
        <taxon>Magnoliopsida</taxon>
        <taxon>Liliopsida</taxon>
        <taxon>Arecaceae</taxon>
        <taxon>Arecoideae</taxon>
        <taxon>Cocoseae</taxon>
        <taxon>Elaeidinae</taxon>
        <taxon>Elaeis</taxon>
    </lineage>
</organism>
<keyword evidence="3 5" id="KW-1133">Transmembrane helix</keyword>
<evidence type="ECO:0000256" key="4">
    <source>
        <dbReference type="ARBA" id="ARBA00023136"/>
    </source>
</evidence>
<dbReference type="InParanoid" id="A0A6I9RKF2"/>
<evidence type="ECO:0000259" key="6">
    <source>
        <dbReference type="Pfam" id="PF03151"/>
    </source>
</evidence>
<protein>
    <submittedName>
        <fullName evidence="8">Nucleotide-sugar uncharacterized transporter 2</fullName>
    </submittedName>
</protein>
<accession>A0A6I9RKF2</accession>
<feature type="transmembrane region" description="Helical" evidence="5">
    <location>
        <begin position="110"/>
        <end position="130"/>
    </location>
</feature>
<dbReference type="AlphaFoldDB" id="A0A6I9RKF2"/>